<proteinExistence type="predicted"/>
<feature type="compositionally biased region" description="Low complexity" evidence="1">
    <location>
        <begin position="35"/>
        <end position="60"/>
    </location>
</feature>
<organism evidence="3 4">
    <name type="scientific">Streptomyces camponoticapitis</name>
    <dbReference type="NCBI Taxonomy" id="1616125"/>
    <lineage>
        <taxon>Bacteria</taxon>
        <taxon>Bacillati</taxon>
        <taxon>Actinomycetota</taxon>
        <taxon>Actinomycetes</taxon>
        <taxon>Kitasatosporales</taxon>
        <taxon>Streptomycetaceae</taxon>
        <taxon>Streptomyces</taxon>
    </lineage>
</organism>
<feature type="chain" id="PRO_5046181547" description="Lipoprotein" evidence="2">
    <location>
        <begin position="28"/>
        <end position="161"/>
    </location>
</feature>
<name>A0ABQ2E5C7_9ACTN</name>
<gene>
    <name evidence="3" type="ORF">GCM10011583_19390</name>
</gene>
<comment type="caution">
    <text evidence="3">The sequence shown here is derived from an EMBL/GenBank/DDBJ whole genome shotgun (WGS) entry which is preliminary data.</text>
</comment>
<evidence type="ECO:0000313" key="4">
    <source>
        <dbReference type="Proteomes" id="UP000660265"/>
    </source>
</evidence>
<dbReference type="EMBL" id="BMMV01000005">
    <property type="protein sequence ID" value="GGJ88058.1"/>
    <property type="molecule type" value="Genomic_DNA"/>
</dbReference>
<evidence type="ECO:0000313" key="3">
    <source>
        <dbReference type="EMBL" id="GGJ88058.1"/>
    </source>
</evidence>
<dbReference type="Proteomes" id="UP000660265">
    <property type="component" value="Unassembled WGS sequence"/>
</dbReference>
<keyword evidence="2" id="KW-0732">Signal</keyword>
<keyword evidence="4" id="KW-1185">Reference proteome</keyword>
<evidence type="ECO:0008006" key="5">
    <source>
        <dbReference type="Google" id="ProtNLM"/>
    </source>
</evidence>
<accession>A0ABQ2E5C7</accession>
<sequence length="161" mass="17297">MHIRQGRTATALVVLLAATLLSCSSSEDPQRGDGDTSSPPRAAAADPTTAEPAPDASTPPVELVRDAFATLQATLNDDCTPGACDYFLGRVHDELSGLDAAMKADPKGPGHFKEPLAWTSKLWKTLGDDTSTPNLEKHRTDLIGTRDKINVWMQDHPDDYS</sequence>
<dbReference type="RefSeq" id="WP_189106952.1">
    <property type="nucleotide sequence ID" value="NZ_BMMV01000005.1"/>
</dbReference>
<dbReference type="PROSITE" id="PS51257">
    <property type="entry name" value="PROKAR_LIPOPROTEIN"/>
    <property type="match status" value="1"/>
</dbReference>
<protein>
    <recommendedName>
        <fullName evidence="5">Lipoprotein</fullName>
    </recommendedName>
</protein>
<evidence type="ECO:0000256" key="2">
    <source>
        <dbReference type="SAM" id="SignalP"/>
    </source>
</evidence>
<feature type="region of interest" description="Disordered" evidence="1">
    <location>
        <begin position="24"/>
        <end position="60"/>
    </location>
</feature>
<evidence type="ECO:0000256" key="1">
    <source>
        <dbReference type="SAM" id="MobiDB-lite"/>
    </source>
</evidence>
<reference evidence="4" key="1">
    <citation type="journal article" date="2019" name="Int. J. Syst. Evol. Microbiol.">
        <title>The Global Catalogue of Microorganisms (GCM) 10K type strain sequencing project: providing services to taxonomists for standard genome sequencing and annotation.</title>
        <authorList>
            <consortium name="The Broad Institute Genomics Platform"/>
            <consortium name="The Broad Institute Genome Sequencing Center for Infectious Disease"/>
            <person name="Wu L."/>
            <person name="Ma J."/>
        </authorList>
    </citation>
    <scope>NUCLEOTIDE SEQUENCE [LARGE SCALE GENOMIC DNA]</scope>
    <source>
        <strain evidence="4">CGMCC 4.7275</strain>
    </source>
</reference>
<feature type="signal peptide" evidence="2">
    <location>
        <begin position="1"/>
        <end position="27"/>
    </location>
</feature>